<dbReference type="SMART" id="SM00827">
    <property type="entry name" value="PKS_AT"/>
    <property type="match status" value="1"/>
</dbReference>
<dbReference type="SUPFAM" id="SSF55048">
    <property type="entry name" value="Probable ACP-binding domain of malonyl-CoA ACP transacylase"/>
    <property type="match status" value="1"/>
</dbReference>
<keyword evidence="1" id="KW-0596">Phosphopantetheine</keyword>
<feature type="domain" description="Ketosynthase family 3 (KS3)" evidence="9">
    <location>
        <begin position="2"/>
        <end position="424"/>
    </location>
</feature>
<protein>
    <submittedName>
        <fullName evidence="11">Beta-ketoacyl synthase domain-containing protein</fullName>
    </submittedName>
</protein>
<dbReference type="EMBL" id="MU007110">
    <property type="protein sequence ID" value="KAF2420359.1"/>
    <property type="molecule type" value="Genomic_DNA"/>
</dbReference>
<dbReference type="InterPro" id="IPR049552">
    <property type="entry name" value="PKS_DH_N"/>
</dbReference>
<dbReference type="Gene3D" id="3.40.50.150">
    <property type="entry name" value="Vaccinia Virus protein VP39"/>
    <property type="match status" value="1"/>
</dbReference>
<dbReference type="PANTHER" id="PTHR43775:SF20">
    <property type="entry name" value="HYBRID PKS-NRPS SYNTHETASE APDA"/>
    <property type="match status" value="1"/>
</dbReference>
<evidence type="ECO:0000259" key="10">
    <source>
        <dbReference type="PROSITE" id="PS52019"/>
    </source>
</evidence>
<dbReference type="Proteomes" id="UP000800235">
    <property type="component" value="Unassembled WGS sequence"/>
</dbReference>
<dbReference type="Pfam" id="PF16197">
    <property type="entry name" value="KAsynt_C_assoc"/>
    <property type="match status" value="1"/>
</dbReference>
<evidence type="ECO:0000256" key="7">
    <source>
        <dbReference type="SAM" id="MobiDB-lite"/>
    </source>
</evidence>
<dbReference type="InterPro" id="IPR049900">
    <property type="entry name" value="PKS_mFAS_DH"/>
</dbReference>
<keyword evidence="2" id="KW-0597">Phosphoprotein</keyword>
<dbReference type="GO" id="GO:0008168">
    <property type="term" value="F:methyltransferase activity"/>
    <property type="evidence" value="ECO:0007669"/>
    <property type="project" value="UniProtKB-KW"/>
</dbReference>
<dbReference type="Pfam" id="PF02801">
    <property type="entry name" value="Ketoacyl-synt_C"/>
    <property type="match status" value="1"/>
</dbReference>
<dbReference type="SMART" id="SM00826">
    <property type="entry name" value="PKS_DH"/>
    <property type="match status" value="1"/>
</dbReference>
<dbReference type="InterPro" id="IPR050091">
    <property type="entry name" value="PKS_NRPS_Biosynth_Enz"/>
</dbReference>
<dbReference type="InterPro" id="IPR016039">
    <property type="entry name" value="Thiolase-like"/>
</dbReference>
<dbReference type="SMART" id="SM00823">
    <property type="entry name" value="PKS_PP"/>
    <property type="match status" value="1"/>
</dbReference>
<dbReference type="Gene3D" id="3.40.366.10">
    <property type="entry name" value="Malonyl-Coenzyme A Acyl Carrier Protein, domain 2"/>
    <property type="match status" value="1"/>
</dbReference>
<dbReference type="CDD" id="cd05274">
    <property type="entry name" value="KR_FAS_SDR_x"/>
    <property type="match status" value="1"/>
</dbReference>
<dbReference type="Gene3D" id="3.10.129.110">
    <property type="entry name" value="Polyketide synthase dehydratase"/>
    <property type="match status" value="1"/>
</dbReference>
<dbReference type="SUPFAM" id="SSF51735">
    <property type="entry name" value="NAD(P)-binding Rossmann-fold domains"/>
    <property type="match status" value="1"/>
</dbReference>
<comment type="caution">
    <text evidence="11">The sequence shown here is derived from an EMBL/GenBank/DDBJ whole genome shotgun (WGS) entry which is preliminary data.</text>
</comment>
<keyword evidence="4" id="KW-0808">Transferase</keyword>
<accession>A0A9P4NGE0</accession>
<evidence type="ECO:0000259" key="8">
    <source>
        <dbReference type="PROSITE" id="PS50075"/>
    </source>
</evidence>
<evidence type="ECO:0000259" key="9">
    <source>
        <dbReference type="PROSITE" id="PS52004"/>
    </source>
</evidence>
<dbReference type="OrthoDB" id="329835at2759"/>
<feature type="active site" description="Proton acceptor; for dehydratase activity" evidence="6">
    <location>
        <position position="956"/>
    </location>
</feature>
<dbReference type="PROSITE" id="PS52019">
    <property type="entry name" value="PKS_MFAS_DH"/>
    <property type="match status" value="1"/>
</dbReference>
<dbReference type="InterPro" id="IPR016035">
    <property type="entry name" value="Acyl_Trfase/lysoPLipase"/>
</dbReference>
<dbReference type="InterPro" id="IPR014031">
    <property type="entry name" value="Ketoacyl_synth_C"/>
</dbReference>
<gene>
    <name evidence="11" type="ORF">EJ08DRAFT_683372</name>
</gene>
<dbReference type="Pfam" id="PF14765">
    <property type="entry name" value="PS-DH"/>
    <property type="match status" value="1"/>
</dbReference>
<evidence type="ECO:0000256" key="4">
    <source>
        <dbReference type="ARBA" id="ARBA00022679"/>
    </source>
</evidence>
<dbReference type="InterPro" id="IPR020806">
    <property type="entry name" value="PKS_PP-bd"/>
</dbReference>
<dbReference type="CDD" id="cd19532">
    <property type="entry name" value="C_PKS-NRPS"/>
    <property type="match status" value="1"/>
</dbReference>
<evidence type="ECO:0000256" key="2">
    <source>
        <dbReference type="ARBA" id="ARBA00022553"/>
    </source>
</evidence>
<dbReference type="CDD" id="cd02440">
    <property type="entry name" value="AdoMet_MTases"/>
    <property type="match status" value="1"/>
</dbReference>
<dbReference type="Pfam" id="PF00668">
    <property type="entry name" value="Condensation"/>
    <property type="match status" value="1"/>
</dbReference>
<dbReference type="InterPro" id="IPR029063">
    <property type="entry name" value="SAM-dependent_MTases_sf"/>
</dbReference>
<dbReference type="InterPro" id="IPR057326">
    <property type="entry name" value="KR_dom"/>
</dbReference>
<dbReference type="Gene3D" id="3.30.559.30">
    <property type="entry name" value="Nonribosomal peptide synthetase, condensation domain"/>
    <property type="match status" value="1"/>
</dbReference>
<dbReference type="Pfam" id="PF08659">
    <property type="entry name" value="KR"/>
    <property type="match status" value="1"/>
</dbReference>
<name>A0A9P4NGE0_9PEZI</name>
<dbReference type="PROSITE" id="PS52004">
    <property type="entry name" value="KS3_2"/>
    <property type="match status" value="1"/>
</dbReference>
<dbReference type="InterPro" id="IPR014030">
    <property type="entry name" value="Ketoacyl_synth_N"/>
</dbReference>
<feature type="domain" description="PKS/mFAS DH" evidence="10">
    <location>
        <begin position="924"/>
        <end position="1229"/>
    </location>
</feature>
<dbReference type="InterPro" id="IPR020807">
    <property type="entry name" value="PKS_DH"/>
</dbReference>
<dbReference type="Pfam" id="PF00550">
    <property type="entry name" value="PP-binding"/>
    <property type="match status" value="1"/>
</dbReference>
<dbReference type="Pfam" id="PF00698">
    <property type="entry name" value="Acyl_transf_1"/>
    <property type="match status" value="1"/>
</dbReference>
<dbReference type="InterPro" id="IPR036291">
    <property type="entry name" value="NAD(P)-bd_dom_sf"/>
</dbReference>
<dbReference type="InterPro" id="IPR016036">
    <property type="entry name" value="Malonyl_transacylase_ACP-bd"/>
</dbReference>
<keyword evidence="3" id="KW-0489">Methyltransferase</keyword>
<dbReference type="SUPFAM" id="SSF53335">
    <property type="entry name" value="S-adenosyl-L-methionine-dependent methyltransferases"/>
    <property type="match status" value="1"/>
</dbReference>
<evidence type="ECO:0000256" key="3">
    <source>
        <dbReference type="ARBA" id="ARBA00022603"/>
    </source>
</evidence>
<evidence type="ECO:0000256" key="1">
    <source>
        <dbReference type="ARBA" id="ARBA00022450"/>
    </source>
</evidence>
<dbReference type="GO" id="GO:0006633">
    <property type="term" value="P:fatty acid biosynthetic process"/>
    <property type="evidence" value="ECO:0007669"/>
    <property type="project" value="InterPro"/>
</dbReference>
<dbReference type="GO" id="GO:0032259">
    <property type="term" value="P:methylation"/>
    <property type="evidence" value="ECO:0007669"/>
    <property type="project" value="UniProtKB-KW"/>
</dbReference>
<dbReference type="SMART" id="SM00825">
    <property type="entry name" value="PKS_KS"/>
    <property type="match status" value="1"/>
</dbReference>
<dbReference type="SMART" id="SM00822">
    <property type="entry name" value="PKS_KR"/>
    <property type="match status" value="1"/>
</dbReference>
<dbReference type="InterPro" id="IPR009081">
    <property type="entry name" value="PP-bd_ACP"/>
</dbReference>
<dbReference type="InterPro" id="IPR020841">
    <property type="entry name" value="PKS_Beta-ketoAc_synthase_dom"/>
</dbReference>
<dbReference type="Gene3D" id="3.40.50.720">
    <property type="entry name" value="NAD(P)-binding Rossmann-like Domain"/>
    <property type="match status" value="2"/>
</dbReference>
<feature type="domain" description="Carrier" evidence="8">
    <location>
        <begin position="2377"/>
        <end position="2452"/>
    </location>
</feature>
<dbReference type="InterPro" id="IPR001242">
    <property type="entry name" value="Condensation_dom"/>
</dbReference>
<dbReference type="InterPro" id="IPR023213">
    <property type="entry name" value="CAT-like_dom_sf"/>
</dbReference>
<dbReference type="InterPro" id="IPR032821">
    <property type="entry name" value="PKS_assoc"/>
</dbReference>
<dbReference type="InterPro" id="IPR049551">
    <property type="entry name" value="PKS_DH_C"/>
</dbReference>
<feature type="region of interest" description="Disordered" evidence="7">
    <location>
        <begin position="2468"/>
        <end position="2500"/>
    </location>
</feature>
<dbReference type="InterPro" id="IPR001227">
    <property type="entry name" value="Ac_transferase_dom_sf"/>
</dbReference>
<dbReference type="GO" id="GO:0004315">
    <property type="term" value="F:3-oxoacyl-[acyl-carrier-protein] synthase activity"/>
    <property type="evidence" value="ECO:0007669"/>
    <property type="project" value="InterPro"/>
</dbReference>
<dbReference type="InterPro" id="IPR014043">
    <property type="entry name" value="Acyl_transferase_dom"/>
</dbReference>
<dbReference type="InterPro" id="IPR013968">
    <property type="entry name" value="PKS_KR"/>
</dbReference>
<keyword evidence="5" id="KW-0511">Multifunctional enzyme</keyword>
<feature type="active site" description="Proton donor; for dehydratase activity" evidence="6">
    <location>
        <position position="1136"/>
    </location>
</feature>
<dbReference type="Gene3D" id="3.40.47.10">
    <property type="match status" value="1"/>
</dbReference>
<dbReference type="Gene3D" id="3.30.70.3290">
    <property type="match status" value="1"/>
</dbReference>
<dbReference type="PROSITE" id="PS50075">
    <property type="entry name" value="CARRIER"/>
    <property type="match status" value="1"/>
</dbReference>
<dbReference type="SUPFAM" id="SSF53901">
    <property type="entry name" value="Thiolase-like"/>
    <property type="match status" value="1"/>
</dbReference>
<dbReference type="SUPFAM" id="SSF47336">
    <property type="entry name" value="ACP-like"/>
    <property type="match status" value="1"/>
</dbReference>
<dbReference type="PROSITE" id="PS00606">
    <property type="entry name" value="KS3_1"/>
    <property type="match status" value="1"/>
</dbReference>
<dbReference type="Pfam" id="PF21089">
    <property type="entry name" value="PKS_DH_N"/>
    <property type="match status" value="1"/>
</dbReference>
<dbReference type="GO" id="GO:0031177">
    <property type="term" value="F:phosphopantetheine binding"/>
    <property type="evidence" value="ECO:0007669"/>
    <property type="project" value="InterPro"/>
</dbReference>
<dbReference type="GO" id="GO:0004312">
    <property type="term" value="F:fatty acid synthase activity"/>
    <property type="evidence" value="ECO:0007669"/>
    <property type="project" value="TreeGrafter"/>
</dbReference>
<dbReference type="PANTHER" id="PTHR43775">
    <property type="entry name" value="FATTY ACID SYNTHASE"/>
    <property type="match status" value="1"/>
</dbReference>
<dbReference type="GO" id="GO:0009403">
    <property type="term" value="P:toxin biosynthetic process"/>
    <property type="evidence" value="ECO:0007669"/>
    <property type="project" value="UniProtKB-ARBA"/>
</dbReference>
<dbReference type="InterPro" id="IPR036736">
    <property type="entry name" value="ACP-like_sf"/>
</dbReference>
<feature type="region of interest" description="N-terminal hotdog fold" evidence="6">
    <location>
        <begin position="924"/>
        <end position="1061"/>
    </location>
</feature>
<dbReference type="SUPFAM" id="SSF52777">
    <property type="entry name" value="CoA-dependent acyltransferases"/>
    <property type="match status" value="2"/>
</dbReference>
<dbReference type="Gene3D" id="3.30.559.10">
    <property type="entry name" value="Chloramphenicol acetyltransferase-like domain"/>
    <property type="match status" value="1"/>
</dbReference>
<keyword evidence="12" id="KW-1185">Reference proteome</keyword>
<dbReference type="Pfam" id="PF00109">
    <property type="entry name" value="ketoacyl-synt"/>
    <property type="match status" value="1"/>
</dbReference>
<evidence type="ECO:0000313" key="12">
    <source>
        <dbReference type="Proteomes" id="UP000800235"/>
    </source>
</evidence>
<dbReference type="SUPFAM" id="SSF52151">
    <property type="entry name" value="FabD/lysophospholipase-like"/>
    <property type="match status" value="1"/>
</dbReference>
<organism evidence="11 12">
    <name type="scientific">Tothia fuscella</name>
    <dbReference type="NCBI Taxonomy" id="1048955"/>
    <lineage>
        <taxon>Eukaryota</taxon>
        <taxon>Fungi</taxon>
        <taxon>Dikarya</taxon>
        <taxon>Ascomycota</taxon>
        <taxon>Pezizomycotina</taxon>
        <taxon>Dothideomycetes</taxon>
        <taxon>Pleosporomycetidae</taxon>
        <taxon>Venturiales</taxon>
        <taxon>Cylindrosympodiaceae</taxon>
        <taxon>Tothia</taxon>
    </lineage>
</organism>
<evidence type="ECO:0000256" key="5">
    <source>
        <dbReference type="ARBA" id="ARBA00023268"/>
    </source>
</evidence>
<evidence type="ECO:0000313" key="11">
    <source>
        <dbReference type="EMBL" id="KAF2420359.1"/>
    </source>
</evidence>
<dbReference type="InterPro" id="IPR018201">
    <property type="entry name" value="Ketoacyl_synth_AS"/>
</dbReference>
<dbReference type="InterPro" id="IPR013217">
    <property type="entry name" value="Methyltransf_12"/>
</dbReference>
<proteinExistence type="predicted"/>
<evidence type="ECO:0000256" key="6">
    <source>
        <dbReference type="PROSITE-ProRule" id="PRU01363"/>
    </source>
</evidence>
<reference evidence="11" key="1">
    <citation type="journal article" date="2020" name="Stud. Mycol.">
        <title>101 Dothideomycetes genomes: a test case for predicting lifestyles and emergence of pathogens.</title>
        <authorList>
            <person name="Haridas S."/>
            <person name="Albert R."/>
            <person name="Binder M."/>
            <person name="Bloem J."/>
            <person name="Labutti K."/>
            <person name="Salamov A."/>
            <person name="Andreopoulos B."/>
            <person name="Baker S."/>
            <person name="Barry K."/>
            <person name="Bills G."/>
            <person name="Bluhm B."/>
            <person name="Cannon C."/>
            <person name="Castanera R."/>
            <person name="Culley D."/>
            <person name="Daum C."/>
            <person name="Ezra D."/>
            <person name="Gonzalez J."/>
            <person name="Henrissat B."/>
            <person name="Kuo A."/>
            <person name="Liang C."/>
            <person name="Lipzen A."/>
            <person name="Lutzoni F."/>
            <person name="Magnuson J."/>
            <person name="Mondo S."/>
            <person name="Nolan M."/>
            <person name="Ohm R."/>
            <person name="Pangilinan J."/>
            <person name="Park H.-J."/>
            <person name="Ramirez L."/>
            <person name="Alfaro M."/>
            <person name="Sun H."/>
            <person name="Tritt A."/>
            <person name="Yoshinaga Y."/>
            <person name="Zwiers L.-H."/>
            <person name="Turgeon B."/>
            <person name="Goodwin S."/>
            <person name="Spatafora J."/>
            <person name="Crous P."/>
            <person name="Grigoriev I."/>
        </authorList>
    </citation>
    <scope>NUCLEOTIDE SEQUENCE</scope>
    <source>
        <strain evidence="11">CBS 130266</strain>
    </source>
</reference>
<feature type="region of interest" description="C-terminal hotdog fold" evidence="6">
    <location>
        <begin position="1076"/>
        <end position="1229"/>
    </location>
</feature>
<dbReference type="InterPro" id="IPR042104">
    <property type="entry name" value="PKS_dehydratase_sf"/>
</dbReference>
<dbReference type="CDD" id="cd00833">
    <property type="entry name" value="PKS"/>
    <property type="match status" value="1"/>
</dbReference>
<dbReference type="Pfam" id="PF08242">
    <property type="entry name" value="Methyltransf_12"/>
    <property type="match status" value="1"/>
</dbReference>
<sequence>MSEPIAIIGSGCRFPGNATLPSKLWELLKQPRDVQSKVPTHRFNPDLYHHHDGTKHGRTNAQHAYMIQEDIRAFDAGFFNIPPQEAEVIDPQHRLLLETVYEGLESAGLKIEHLQGSDTAVYVGLMFHDYQDLVNYDHEAIPTYAATGTAGSVLSNRVSYFFDWHGPSMTIDTACSSSMVALHHAVQQLRSGSSKMAIAAGANLILSPIPFIVESKLNMLSPTGRSRMWDQGADGYARGALRDGDPIECVIRETGLNQDGKTAGITMPSHTAQAALIRETYERAGLDLSLEHSRCQYFEAHGTGTAAGDCNEAEAIASAFFGGKGRCEGEEPLYVGSIKTVIGHTEGTAGIAGLIKASLAVQHAVIPPNMLFDNLSTRVAPFYRDLRIVTELQAWPSLPPGVPRRASVNSFGFGGTNAHVIVESYERSAHQSGLGGHSNMCALPFVLSASSESSLKLTMEKMLHFLKSNPDIQLVDLAWTLLQRKSVLSTRRSFSAQTISAACDSLASEIAALDSKMGLATKTNVQNKPRILGIFTGQGAQYPAMGKLFLTSVPYAREIIAQLDESLRTLPPQYRPDWTLQQELMLEGDASRIGSAAFSQPLCCAVQILLVQMLRAAGIAFKAVIGHSSGEIACAFAAGYLSASQAIRTAHLRGLMSKFASSPNGERGGMMAAGCSFADAEDLCDLEIFEGRICAAASNGPDSVTLSGDMDAILEAQSVLDDEGKFTRLLKVDKAYHSKHMQPCAAPYVEALQACGCTDGTPQESSTIWISSVYNGKRMTASELTPEYWKQNLVAPVLFSHALEALLIEHSLMDVAIEVGPHPALKGPSLSVIEGAVGLQLPYTGCMKRGGNDLDSFANALGNIWERFGIDGIDVDGFVKILPQEPQTNLAPVLPRYPWDHSRSYWLESRATRAFLRNESGPPHPLLGILTPNSTTSTFEWHNFIKARDIEWLDGHQLQGQTVFPGAGYAVMALEATMFVAASIGDRQVRLLEIQHLDIEKAITFDDEDSLIEMNLTLDIVSPRRDAEILIAQFKISSCLAREGSLSQSAGGKITMTFGSGSPDALPSSMDEPPHMSGVSTDLFYKELAAVGYHYSKEFRGLRDLKRAESKACGTMILPKFEEGKYGLLLHPATLDVAFQTLIGASTAPGDGRLRSLLVPTSIGRVALNPWLCAQVCGDRDNVDFNAVAMTSKGNVINGDIEVFEPGTRSTILQVEGISTKPARAPSAANDHQMFSNWVWGKLEPDNLLINEKYRATEQERTVANDMERIVYFYIKTCLGKISAQEKYARLLPHYQIQVDWFRHVVSDVHKGRHLWYNESWEKDTLTNILELCELHAYHPHIRLIRRVGEHLDDIFAEKRNAFDVMDHDGLLTEFYGDVLGFGPSYYYFQNHVAQVAHRYPCMDILEIGAGTGGATKYVLGTEQLSFNSYTFTDISPSFFEKASRIFEQHEERMEFRTLDIRRDPLEQGFKPQLYDMIIASNVLHATPKLEETLANVRTLLKPGGELVVIEITHRQHSRIGFIFGLFADWWAGKDEGRILEPFVSLDRWDEIAKKVGFPGLSCRTADPDSDIHPTSVWCTRHVNDKILTLTEPLSAPLKAIESYPPIVVIGGSSPKTRRILEQVQTLLPHRCFVTTKRLQNFAPPSSKSKPTVLFVSELDEPIFTDMSSKNFEALQRLFECAGSLLWVTENAWVEHPYQAMGIGFIRTMRLERTSTHVQVLDVDNAEDLDTKLVSEQLLRLEDGPDWSENEILWVNEPELYIKQNQILIQRLKPDRAKNERLNSARRHILAGFNPAERPIGFFQNQDVSHLEAIERHDPRHDSETVYIQITVQHALMNAIRVGDAGFFYIVLGEEEETNRPVVALAQVNHSKIQLPSTQVVYWPGSECPDARTLLRITANLIANLVMPDKVPGRSLLVFEPPKFGTDAIIRRAKSSDSSVKLVSIHPPPAGVADLWVQIHEKETYRVLAKKLPASVSAFCDFATEPGPVEAASRLITCLPQTCRVHRRQYFVQEKATRTRQLNNAVELLTFAIDSANVSDTSAAGAATPVSELVASPGLHDDYTVIDWQSQNPLLARIQPIDSGRLFVQDKTYLLVGLTGDLGRSICRWMIEHGARHVVLSSRNPKVEQRWIDDMSDLGGDVLIVPMDVSDEASLDAGLRMIQHNSMPPIGGVAFGPLVLKDVLFENMQIAQMQAVLKPKVTGLRLLHERLSRCDLEFFVMFSSFVMVCGNPGQSAYGAANAYTHSVAQQRRARGLAGSTIDMGAIWGVGYIVRQGREEEYDVISFKFDKVSEQELHALFAEAVVCGRPGTQEDVEVMTGMRFIDPSNRDGIPHYYDPRLGFFRLPERRREAGAGGSSLISVKERLLNATSMSDVRQIITDGLAERIRTALALPIDNGIGISDPLIDQGVDSLSAVTIGTWFSKNLDLDLPLLKVLGGASVLELVEEAVDRLHPSVIPLAHEDGAEHTTTTLNSAKNSPPRSLSQDTFSSTETKTPMTEWSLSLDNRKEDVVPGELHRIEPMSLCQEYCWKLQKSVDDPAKFNSTIGMYMQGYLDLERLSKAFSTALQRHEAFRACFFDTEHTPMRSVQCIMDTPYNKFEALQVEDRAAAEKGFKELTRQKYDLAKGDTLRIVDFYWAADEHLVVIAYHQMVCDGWSYERLFLEVSQLYSGMRLPPPTSQYSKFAKRQRSAYETGRMDKDIEYWTSIYKVMPAVLPIMPLPGARKRMSPTWDQHVLTMRLSSTIANRIKEQSRTYKATPFQFYLAAYHALLARLTASAQADIAMGVADANRSDSMEDLSTMGFFYNLLPLRFTYNTKDPFDKVLVATKAQMRNALLHSKVPYGVVLERLGVDGVTDHAPLFQAMFDYKQGQAESGNIGEAQIVDVLADRLRTPYDITLDMSDDPTKAPLLTFKLQKCLYKEESVKLVMDSFVSLLSCVSMDVSNWDRKCSLSSG</sequence>